<gene>
    <name evidence="2" type="ORF">AYI69_g2524</name>
</gene>
<keyword evidence="3" id="KW-1185">Reference proteome</keyword>
<feature type="compositionally biased region" description="Basic and acidic residues" evidence="1">
    <location>
        <begin position="1881"/>
        <end position="1890"/>
    </location>
</feature>
<feature type="compositionally biased region" description="Low complexity" evidence="1">
    <location>
        <begin position="265"/>
        <end position="279"/>
    </location>
</feature>
<feature type="region of interest" description="Disordered" evidence="1">
    <location>
        <begin position="2058"/>
        <end position="2120"/>
    </location>
</feature>
<evidence type="ECO:0000256" key="1">
    <source>
        <dbReference type="SAM" id="MobiDB-lite"/>
    </source>
</evidence>
<feature type="compositionally biased region" description="Basic and acidic residues" evidence="1">
    <location>
        <begin position="408"/>
        <end position="419"/>
    </location>
</feature>
<feature type="compositionally biased region" description="Low complexity" evidence="1">
    <location>
        <begin position="762"/>
        <end position="780"/>
    </location>
</feature>
<feature type="region of interest" description="Disordered" evidence="1">
    <location>
        <begin position="193"/>
        <end position="217"/>
    </location>
</feature>
<feature type="region of interest" description="Disordered" evidence="1">
    <location>
        <begin position="256"/>
        <end position="279"/>
    </location>
</feature>
<feature type="compositionally biased region" description="Polar residues" evidence="1">
    <location>
        <begin position="302"/>
        <end position="327"/>
    </location>
</feature>
<feature type="compositionally biased region" description="Low complexity" evidence="1">
    <location>
        <begin position="480"/>
        <end position="509"/>
    </location>
</feature>
<feature type="region of interest" description="Disordered" evidence="1">
    <location>
        <begin position="1616"/>
        <end position="1637"/>
    </location>
</feature>
<feature type="compositionally biased region" description="Polar residues" evidence="1">
    <location>
        <begin position="420"/>
        <end position="432"/>
    </location>
</feature>
<feature type="region of interest" description="Disordered" evidence="1">
    <location>
        <begin position="1951"/>
        <end position="1971"/>
    </location>
</feature>
<feature type="region of interest" description="Disordered" evidence="1">
    <location>
        <begin position="1849"/>
        <end position="1902"/>
    </location>
</feature>
<feature type="region of interest" description="Disordered" evidence="1">
    <location>
        <begin position="2160"/>
        <end position="2233"/>
    </location>
</feature>
<dbReference type="EMBL" id="LSSM01000738">
    <property type="protein sequence ID" value="OMJ28013.1"/>
    <property type="molecule type" value="Genomic_DNA"/>
</dbReference>
<feature type="region of interest" description="Disordered" evidence="1">
    <location>
        <begin position="385"/>
        <end position="447"/>
    </location>
</feature>
<feature type="compositionally biased region" description="Low complexity" evidence="1">
    <location>
        <begin position="1120"/>
        <end position="1138"/>
    </location>
</feature>
<feature type="region of interest" description="Disordered" evidence="1">
    <location>
        <begin position="860"/>
        <end position="891"/>
    </location>
</feature>
<feature type="compositionally biased region" description="Pro residues" evidence="1">
    <location>
        <begin position="391"/>
        <end position="400"/>
    </location>
</feature>
<feature type="compositionally biased region" description="Polar residues" evidence="1">
    <location>
        <begin position="29"/>
        <end position="40"/>
    </location>
</feature>
<feature type="compositionally biased region" description="Basic and acidic residues" evidence="1">
    <location>
        <begin position="1862"/>
        <end position="1873"/>
    </location>
</feature>
<feature type="region of interest" description="Disordered" evidence="1">
    <location>
        <begin position="540"/>
        <end position="647"/>
    </location>
</feature>
<protein>
    <submittedName>
        <fullName evidence="2">Uncharacterized protein</fullName>
    </submittedName>
</protein>
<name>A0A1R1YMB7_9FUNG</name>
<feature type="compositionally biased region" description="Low complexity" evidence="1">
    <location>
        <begin position="2021"/>
        <end position="2035"/>
    </location>
</feature>
<feature type="compositionally biased region" description="Polar residues" evidence="1">
    <location>
        <begin position="634"/>
        <end position="647"/>
    </location>
</feature>
<feature type="region of interest" description="Disordered" evidence="1">
    <location>
        <begin position="2002"/>
        <end position="2046"/>
    </location>
</feature>
<feature type="compositionally biased region" description="Polar residues" evidence="1">
    <location>
        <begin position="1139"/>
        <end position="1149"/>
    </location>
</feature>
<accession>A0A1R1YMB7</accession>
<feature type="compositionally biased region" description="Low complexity" evidence="1">
    <location>
        <begin position="556"/>
        <end position="573"/>
    </location>
</feature>
<proteinExistence type="predicted"/>
<feature type="compositionally biased region" description="Polar residues" evidence="1">
    <location>
        <begin position="1413"/>
        <end position="1447"/>
    </location>
</feature>
<feature type="compositionally biased region" description="Basic residues" evidence="1">
    <location>
        <begin position="683"/>
        <end position="693"/>
    </location>
</feature>
<feature type="compositionally biased region" description="Polar residues" evidence="1">
    <location>
        <begin position="588"/>
        <end position="604"/>
    </location>
</feature>
<feature type="non-terminal residue" evidence="2">
    <location>
        <position position="2278"/>
    </location>
</feature>
<feature type="compositionally biased region" description="Low complexity" evidence="1">
    <location>
        <begin position="1464"/>
        <end position="1497"/>
    </location>
</feature>
<dbReference type="Proteomes" id="UP000187429">
    <property type="component" value="Unassembled WGS sequence"/>
</dbReference>
<feature type="compositionally biased region" description="Basic residues" evidence="1">
    <location>
        <begin position="1662"/>
        <end position="1673"/>
    </location>
</feature>
<feature type="region of interest" description="Disordered" evidence="1">
    <location>
        <begin position="1116"/>
        <end position="1214"/>
    </location>
</feature>
<feature type="region of interest" description="Disordered" evidence="1">
    <location>
        <begin position="1"/>
        <end position="42"/>
    </location>
</feature>
<organism evidence="2 3">
    <name type="scientific">Smittium culicis</name>
    <dbReference type="NCBI Taxonomy" id="133412"/>
    <lineage>
        <taxon>Eukaryota</taxon>
        <taxon>Fungi</taxon>
        <taxon>Fungi incertae sedis</taxon>
        <taxon>Zoopagomycota</taxon>
        <taxon>Kickxellomycotina</taxon>
        <taxon>Harpellomycetes</taxon>
        <taxon>Harpellales</taxon>
        <taxon>Legeriomycetaceae</taxon>
        <taxon>Smittium</taxon>
    </lineage>
</organism>
<sequence length="2278" mass="254116">MSGSRSESSSSSNASNNKKNSKHGIPNPSAATTNPQNQKKYNMPLYPAYSIDPINQITPYPPQNQQQLRQQSQLQTQQRILSQNDQQQQIIQQQQQLLLQQQFLNNNLQNNHRILMNKQENSEQSEYMNYLLGSHVSKIPGPDASSDKVSMTYNSSNKSFNSNLNTQHTASTDQLAELGIFKVNNNYFNSSSSFSIPSPNSNNPNIPQISFPNPNDSNFNQLLSLASTSNTPHDHASKQLNLFNNTISADTHQKINNSTFPTETSTKSQNSSSASDNRNNLKYQNQINNLNQVISKNSNLIHSDSKKSTTNHPFSHSKSKSNPSNLINPMYFKPLPSAPVRKRLSDVSSSHIQSNFNKNNISHLLPLRNNLSPDNKDNLIGKTPIHSIPNRPLPKLPLPPQDNSIVAESKKDPYSKNETPEINPSYNTQSYLSPRIPTPPSNDIPDIPVFDHDLNRQSNLFTNQKVNPLIIAGTYPLHPPNNSSSASSSDSFKSSLSRLPSSSNLSQNSKKLPLHPLNSDSRLHQKSSQISIDISTKSYNSSLKKHQNDSNPPKLSKSQHSHSSASKKSQSDSFPTNKTELQRDHNLDSNQTDHPNKPSQNDYSPESYPKEVTPKSNNSRSRSSSSKPIIVAPQNISPFSNANSESKNSDAVSRLSSQKIFLKQIEIQKSNIHSTTSSIASSKSRKKGSKKSSRMSYPSSKISKIEGIADKNFDLQQDLSMLKIKNNSRSSQHSSQKSYIVSLAPSSLELKPADIKFGQVESKPLSSSNSSKDKSSSIISASQSSNVSANIVISPSKAKIPPISINVKSTSENWEKNVADQLQKKIESEILKRGQRKSQKFIKTQVVSKTRDIIESNLSKSELSSSNPQIQKLTPSASFTSSTSSSKLQAPNLIEQITPTKQKAQKQSISNKNDKTSNKFEIVPKSVIIHDAPVNQDRAIKNEIKIDDNSLEVLNTAEVPDQSYLESNNNFVNSSQSQDNKTPSVNLGQEQSLLMNVNNPGNHSIPTSKSKISNRIISKIAKDAPLNDSSGDPIDNHQILSPQKPISILKSIDETDTMDSISRVLADTSPFINSPVDPNTPLTRNQNYLINSPAPKYPDNIEMWVESSLTEKNKISKVLSSHTDSKISSSSQASSRKSNANTKDPQNYSEAMHIANYKNGLKPSSNGKLSSVISKNENSKSVNTTDKHPSFPITEPKSKSQKALKDPNFNSENPSINLLKTSDINSGVHQTNLHLIPKPTDNNIDLSDKKLADVLNSPYMDLGITPISELKKWSKRSLFQRPPLGFNAPVMTNTTNMLKYITNSSSANGFDPSQSPLSDWESSSKTRQIWRYRLVRRAQKELLAMSTENEKLYNDKSVRENILNLGNSPIISYSYEGALDRSQDISTSQNVSLNFQNNNQFYNDNFANLNYDGPSNSSQDPTSIDSNNSNSYQAPSNNDSSFNQSSIYDFGSRSNSENSKKKPPLSLSTSNSSNSSNTSNSKIPENSSSSLSSPVNNYKKSSKASINQRSTVSSNSVYSYNLNDLNFNPVTVKPKNINKTISRYSIDSGFDIDDVFNNLKQNNSKDSKILAYPYFNQPKRKSFFNKFDSNYTSNKPSKNLNSDKFFYHSNLPNPKKSSNFSNLPKRRNSSNYSNSKISEDFSIDSTGNWWNQPLPKTIKSIRLAKSRKAKSRGNRNSENKNKRVYSFPSNHFFPELVKNPNSPQFMSPYFPKTRHAFKTNKRPSIKSVLNKFKRLRRLMNIPNLDSKFQGFSLSKLPNSPKTFLESRKRPSLMFEPLPYYEDFSKVPKTNKFVPKTKINPAFDQGKNILMLDRLQPQSNINNGIENSYALPNNDNILKFEPVVSYKRPQNKTDSLPFNHLIKNNDSHPTEKDFQISSKNSESAKKAKTETNLDPSQINSYSNQGIDKSQQQYLYDNQNKNNQASLQKYPQTSNQIQNPDSKQEPKYAALPIIPNSKPSQTPDLNLSTNTDQKALPSVNLNISKYTNQPKTPSSLRYSTALKTASASNDDDSLEKNTSPLTKPTNNLKILPLNNPIVTKPSRPDKSLVNKDHIDLLSSIQTGSSIKSPKSKRESYPPYNSKNADFSRLPNIPNTPPSQKHISPSMNSGYYKNGLSHNPPSNSIINNPVNISNLPIGEKNSEFINSVSYPSPNKLYNSNPQHQFAHSKRFSAPPVPSSFDSHPVKTPLNNVALSNFDRPNVSPNRSIASRERSKSNTSEYIRQNNFPNSRNDRNSVQLTQPLQGSTLDPIQYKNNQQRIKKVAPISPRTAISATYDNTSF</sequence>
<feature type="compositionally biased region" description="Low complexity" evidence="1">
    <location>
        <begin position="616"/>
        <end position="626"/>
    </location>
</feature>
<feature type="region of interest" description="Disordered" evidence="1">
    <location>
        <begin position="1661"/>
        <end position="1683"/>
    </location>
</feature>
<feature type="region of interest" description="Disordered" evidence="1">
    <location>
        <begin position="302"/>
        <end position="330"/>
    </location>
</feature>
<feature type="compositionally biased region" description="Low complexity" evidence="1">
    <location>
        <begin position="193"/>
        <end position="215"/>
    </location>
</feature>
<evidence type="ECO:0000313" key="2">
    <source>
        <dbReference type="EMBL" id="OMJ28013.1"/>
    </source>
</evidence>
<feature type="compositionally biased region" description="Polar residues" evidence="1">
    <location>
        <begin position="2213"/>
        <end position="2233"/>
    </location>
</feature>
<feature type="compositionally biased region" description="Polar residues" evidence="1">
    <location>
        <begin position="1891"/>
        <end position="1902"/>
    </location>
</feature>
<feature type="region of interest" description="Disordered" evidence="1">
    <location>
        <begin position="1405"/>
        <end position="1513"/>
    </location>
</feature>
<feature type="region of interest" description="Disordered" evidence="1">
    <location>
        <begin position="761"/>
        <end position="780"/>
    </location>
</feature>
<reference evidence="3" key="1">
    <citation type="submission" date="2017-01" db="EMBL/GenBank/DDBJ databases">
        <authorList>
            <person name="Wang Y."/>
            <person name="White M."/>
            <person name="Kvist S."/>
            <person name="Moncalvo J.-M."/>
        </authorList>
    </citation>
    <scope>NUCLEOTIDE SEQUENCE [LARGE SCALE GENOMIC DNA]</scope>
    <source>
        <strain evidence="3">ID-206-W2</strain>
    </source>
</reference>
<evidence type="ECO:0000313" key="3">
    <source>
        <dbReference type="Proteomes" id="UP000187429"/>
    </source>
</evidence>
<feature type="region of interest" description="Disordered" evidence="1">
    <location>
        <begin position="672"/>
        <end position="699"/>
    </location>
</feature>
<feature type="region of interest" description="Disordered" evidence="1">
    <location>
        <begin position="480"/>
        <end position="528"/>
    </location>
</feature>
<comment type="caution">
    <text evidence="2">The sequence shown here is derived from an EMBL/GenBank/DDBJ whole genome shotgun (WGS) entry which is preliminary data.</text>
</comment>
<feature type="compositionally biased region" description="Low complexity" evidence="1">
    <location>
        <begin position="874"/>
        <end position="886"/>
    </location>
</feature>
<feature type="compositionally biased region" description="Polar residues" evidence="1">
    <location>
        <begin position="1162"/>
        <end position="1184"/>
    </location>
</feature>
<feature type="compositionally biased region" description="Polar residues" evidence="1">
    <location>
        <begin position="2095"/>
        <end position="2108"/>
    </location>
</feature>
<feature type="compositionally biased region" description="Polar residues" evidence="1">
    <location>
        <begin position="1955"/>
        <end position="1971"/>
    </location>
</feature>
<feature type="compositionally biased region" description="Low complexity" evidence="1">
    <location>
        <begin position="1"/>
        <end position="18"/>
    </location>
</feature>